<keyword evidence="1" id="KW-0812">Transmembrane</keyword>
<keyword evidence="1" id="KW-1133">Transmembrane helix</keyword>
<organism evidence="2 5">
    <name type="scientific">Streptomyces radicis</name>
    <dbReference type="NCBI Taxonomy" id="1750517"/>
    <lineage>
        <taxon>Bacteria</taxon>
        <taxon>Bacillati</taxon>
        <taxon>Actinomycetota</taxon>
        <taxon>Actinomycetes</taxon>
        <taxon>Kitasatosporales</taxon>
        <taxon>Streptomycetaceae</taxon>
        <taxon>Streptomyces</taxon>
    </lineage>
</organism>
<sequence>MALTTNPISLLNTNGRPHPVQNTAAVVTFVLGLVSAATSISPGLYLTSSWVGLVALLIGGWSQMISATTGQRIVTVLGLGAAGPGFYLGMAHGGLFGGWLG</sequence>
<dbReference type="Proteomes" id="UP000275024">
    <property type="component" value="Unassembled WGS sequence"/>
</dbReference>
<dbReference type="OrthoDB" id="3855413at2"/>
<evidence type="ECO:0000313" key="2">
    <source>
        <dbReference type="EMBL" id="RKN11315.1"/>
    </source>
</evidence>
<reference evidence="4 5" key="1">
    <citation type="submission" date="2018-09" db="EMBL/GenBank/DDBJ databases">
        <title>Streptomyces sp. nov. DS1-2, an endophytic actinomycete isolated from roots of Dendrobium scabrilingue.</title>
        <authorList>
            <person name="Kuncharoen N."/>
            <person name="Kudo T."/>
            <person name="Ohkuma M."/>
            <person name="Yuki M."/>
            <person name="Tanasupawat S."/>
        </authorList>
    </citation>
    <scope>NUCLEOTIDE SEQUENCE [LARGE SCALE GENOMIC DNA]</scope>
    <source>
        <strain evidence="2 5">AZ1-7</strain>
        <strain evidence="3 4">DS1-2</strain>
    </source>
</reference>
<feature type="transmembrane region" description="Helical" evidence="1">
    <location>
        <begin position="73"/>
        <end position="100"/>
    </location>
</feature>
<dbReference type="AlphaFoldDB" id="A0A3A9WE91"/>
<comment type="caution">
    <text evidence="2">The sequence shown here is derived from an EMBL/GenBank/DDBJ whole genome shotgun (WGS) entry which is preliminary data.</text>
</comment>
<keyword evidence="1" id="KW-0472">Membrane</keyword>
<dbReference type="EMBL" id="RBDX01000003">
    <property type="protein sequence ID" value="RKN11315.1"/>
    <property type="molecule type" value="Genomic_DNA"/>
</dbReference>
<feature type="transmembrane region" description="Helical" evidence="1">
    <location>
        <begin position="43"/>
        <end position="61"/>
    </location>
</feature>
<keyword evidence="4" id="KW-1185">Reference proteome</keyword>
<evidence type="ECO:0000313" key="5">
    <source>
        <dbReference type="Proteomes" id="UP000275024"/>
    </source>
</evidence>
<gene>
    <name evidence="3" type="ORF">D7318_04680</name>
    <name evidence="2" type="ORF">D7319_04975</name>
</gene>
<accession>A0A3A9WE91</accession>
<protein>
    <recommendedName>
        <fullName evidence="6">Integral membrane protein</fullName>
    </recommendedName>
</protein>
<evidence type="ECO:0000256" key="1">
    <source>
        <dbReference type="SAM" id="Phobius"/>
    </source>
</evidence>
<proteinExistence type="predicted"/>
<dbReference type="Proteomes" id="UP000268652">
    <property type="component" value="Unassembled WGS sequence"/>
</dbReference>
<evidence type="ECO:0000313" key="4">
    <source>
        <dbReference type="Proteomes" id="UP000268652"/>
    </source>
</evidence>
<evidence type="ECO:0008006" key="6">
    <source>
        <dbReference type="Google" id="ProtNLM"/>
    </source>
</evidence>
<dbReference type="RefSeq" id="WP_120695539.1">
    <property type="nucleotide sequence ID" value="NZ_RBDX01000003.1"/>
</dbReference>
<dbReference type="EMBL" id="RBDY01000002">
    <property type="protein sequence ID" value="RKN26662.1"/>
    <property type="molecule type" value="Genomic_DNA"/>
</dbReference>
<evidence type="ECO:0000313" key="3">
    <source>
        <dbReference type="EMBL" id="RKN26662.1"/>
    </source>
</evidence>
<name>A0A3A9WE91_9ACTN</name>